<dbReference type="Pfam" id="PF11376">
    <property type="entry name" value="DUF3179"/>
    <property type="match status" value="1"/>
</dbReference>
<evidence type="ECO:0000313" key="1">
    <source>
        <dbReference type="EMBL" id="OHX66358.1"/>
    </source>
</evidence>
<name>A0A1S1YZD2_FLAPC</name>
<reference evidence="1 2" key="1">
    <citation type="journal article" date="2012" name="Int. J. Syst. Evol. Microbiol.">
        <title>Flammeovirga pacifica sp. nov., isolated from deep-sea sediment.</title>
        <authorList>
            <person name="Xu H."/>
            <person name="Fu Y."/>
            <person name="Yang N."/>
            <person name="Ding Z."/>
            <person name="Lai Q."/>
            <person name="Zeng R."/>
        </authorList>
    </citation>
    <scope>NUCLEOTIDE SEQUENCE [LARGE SCALE GENOMIC DNA]</scope>
    <source>
        <strain evidence="2">DSM 24597 / LMG 26175 / WPAGA1</strain>
    </source>
</reference>
<accession>A0A1S1YZD2</accession>
<dbReference type="Proteomes" id="UP000179797">
    <property type="component" value="Unassembled WGS sequence"/>
</dbReference>
<dbReference type="STRING" id="915059.NH26_08335"/>
<protein>
    <recommendedName>
        <fullName evidence="3">DUF3179 domain-containing protein</fullName>
    </recommendedName>
</protein>
<dbReference type="EMBL" id="JRYR02000001">
    <property type="protein sequence ID" value="OHX66358.1"/>
    <property type="molecule type" value="Genomic_DNA"/>
</dbReference>
<evidence type="ECO:0000313" key="2">
    <source>
        <dbReference type="Proteomes" id="UP000179797"/>
    </source>
</evidence>
<comment type="caution">
    <text evidence="1">The sequence shown here is derived from an EMBL/GenBank/DDBJ whole genome shotgun (WGS) entry which is preliminary data.</text>
</comment>
<keyword evidence="2" id="KW-1185">Reference proteome</keyword>
<proteinExistence type="predicted"/>
<gene>
    <name evidence="1" type="ORF">NH26_08335</name>
</gene>
<evidence type="ECO:0008006" key="3">
    <source>
        <dbReference type="Google" id="ProtNLM"/>
    </source>
</evidence>
<organism evidence="1 2">
    <name type="scientific">Flammeovirga pacifica</name>
    <dbReference type="NCBI Taxonomy" id="915059"/>
    <lineage>
        <taxon>Bacteria</taxon>
        <taxon>Pseudomonadati</taxon>
        <taxon>Bacteroidota</taxon>
        <taxon>Cytophagia</taxon>
        <taxon>Cytophagales</taxon>
        <taxon>Flammeovirgaceae</taxon>
        <taxon>Flammeovirga</taxon>
    </lineage>
</organism>
<sequence length="355" mass="41810">MNRVGVNDEWNTDLENTNFNLWQYQALTPRDAFKAINHPKFYNEERAKDFYKGNENVVVVSQGREHKAYPMEFLMFHQVINDRIGGMPIAITYCPLTDAIKVFERRFERNGVQRELVFAPSGMVRMSNVVLYDEQSESWWQQYTGKCETGELRNQQLTERDCIRMTMNQFYDNCKYGLVLRFDEKDDLLPYGINPYYKYDNILTEKPLFLNHMPDERMMPMERVITLNLRGDHMIYPLEEIRKKKVINDTPNDMYITIFYVDGSKSMLDQREINQSKVIGSAVAFSSLYDGVWLSFSKKDGLYIDEQSQSKWNVMGECVDGHFKGGHLTPIHTTQSFAFPELEFYSKSLIYSINW</sequence>
<dbReference type="AlphaFoldDB" id="A0A1S1YZD2"/>
<dbReference type="InterPro" id="IPR021516">
    <property type="entry name" value="DUF3179"/>
</dbReference>